<dbReference type="Ensembl" id="ENSSFOT00015022179.2">
    <property type="protein sequence ID" value="ENSSFOP00015021933.1"/>
    <property type="gene ID" value="ENSSFOG00015014136.2"/>
</dbReference>
<sequence length="288" mass="32786">MFPVCFLNLDSSHIIRRMEQRGRFPHTNNSSTEITQSMEDDPLFDGPLISTDALHSTIKKEFKNIPTAWVAILLLFIHVTFVCLSVALAVYCSILEDKDGQCHNYLHDFESGSVIVFAKVILWLLFVAFERFVQYHHSSARSRGYLQFYRTTRNLKRLPLLIHSVGSAAVLLILSTKMSFPTAEPLYVYLLLGVLVLELLISILFLLVYTVKVMSFNKNKLNPDISQEEQSHAYSSHGHFAGTETGFREGSSLGEIVEKQADLIEYLKQRNALLSKRILSLTSQQIRD</sequence>
<name>A0A8C9V3V7_SCLFO</name>
<feature type="transmembrane region" description="Helical" evidence="7">
    <location>
        <begin position="186"/>
        <end position="211"/>
    </location>
</feature>
<evidence type="ECO:0000256" key="7">
    <source>
        <dbReference type="SAM" id="Phobius"/>
    </source>
</evidence>
<feature type="transmembrane region" description="Helical" evidence="7">
    <location>
        <begin position="68"/>
        <end position="91"/>
    </location>
</feature>
<dbReference type="PANTHER" id="PTHR31592:SF1">
    <property type="entry name" value="TRANSMEMBRANE PROTEIN 192"/>
    <property type="match status" value="1"/>
</dbReference>
<dbReference type="InterPro" id="IPR029399">
    <property type="entry name" value="TMEM192"/>
</dbReference>
<dbReference type="RefSeq" id="XP_018591493.1">
    <property type="nucleotide sequence ID" value="XM_018735977.2"/>
</dbReference>
<evidence type="ECO:0000256" key="2">
    <source>
        <dbReference type="ARBA" id="ARBA00006314"/>
    </source>
</evidence>
<dbReference type="GeneID" id="108924531"/>
<evidence type="ECO:0000313" key="9">
    <source>
        <dbReference type="Proteomes" id="UP000694397"/>
    </source>
</evidence>
<evidence type="ECO:0000313" key="8">
    <source>
        <dbReference type="Ensembl" id="ENSSFOP00015021933.1"/>
    </source>
</evidence>
<comment type="similarity">
    <text evidence="2">Belongs to the TMEM192 family.</text>
</comment>
<protein>
    <recommendedName>
        <fullName evidence="3">Transmembrane protein 192</fullName>
    </recommendedName>
</protein>
<reference evidence="8" key="2">
    <citation type="submission" date="2025-08" db="UniProtKB">
        <authorList>
            <consortium name="Ensembl"/>
        </authorList>
    </citation>
    <scope>IDENTIFICATION</scope>
</reference>
<evidence type="ECO:0000256" key="4">
    <source>
        <dbReference type="ARBA" id="ARBA00022692"/>
    </source>
</evidence>
<dbReference type="Proteomes" id="UP000694397">
    <property type="component" value="Chromosome 16"/>
</dbReference>
<keyword evidence="4 7" id="KW-0812">Transmembrane</keyword>
<reference evidence="8" key="3">
    <citation type="submission" date="2025-09" db="UniProtKB">
        <authorList>
            <consortium name="Ensembl"/>
        </authorList>
    </citation>
    <scope>IDENTIFICATION</scope>
</reference>
<dbReference type="PANTHER" id="PTHR31592">
    <property type="entry name" value="TRANSMEMBRANE PROTEIN 192"/>
    <property type="match status" value="1"/>
</dbReference>
<evidence type="ECO:0000256" key="1">
    <source>
        <dbReference type="ARBA" id="ARBA00004141"/>
    </source>
</evidence>
<feature type="transmembrane region" description="Helical" evidence="7">
    <location>
        <begin position="111"/>
        <end position="133"/>
    </location>
</feature>
<feature type="transmembrane region" description="Helical" evidence="7">
    <location>
        <begin position="154"/>
        <end position="174"/>
    </location>
</feature>
<dbReference type="GO" id="GO:0005770">
    <property type="term" value="C:late endosome"/>
    <property type="evidence" value="ECO:0007669"/>
    <property type="project" value="TreeGrafter"/>
</dbReference>
<proteinExistence type="inferred from homology"/>
<dbReference type="AlphaFoldDB" id="A0A8C9V3V7"/>
<evidence type="ECO:0000256" key="6">
    <source>
        <dbReference type="ARBA" id="ARBA00023136"/>
    </source>
</evidence>
<keyword evidence="9" id="KW-1185">Reference proteome</keyword>
<keyword evidence="5 7" id="KW-1133">Transmembrane helix</keyword>
<dbReference type="CTD" id="201931"/>
<dbReference type="GO" id="GO:0005765">
    <property type="term" value="C:lysosomal membrane"/>
    <property type="evidence" value="ECO:0007669"/>
    <property type="project" value="TreeGrafter"/>
</dbReference>
<accession>A0A8C9V3V7</accession>
<reference evidence="8 9" key="1">
    <citation type="submission" date="2019-04" db="EMBL/GenBank/DDBJ databases">
        <authorList>
            <consortium name="Wellcome Sanger Institute Data Sharing"/>
        </authorList>
    </citation>
    <scope>NUCLEOTIDE SEQUENCE [LARGE SCALE GENOMIC DNA]</scope>
</reference>
<dbReference type="GeneTree" id="ENSGT00390000013749"/>
<comment type="subcellular location">
    <subcellularLocation>
        <location evidence="1">Membrane</location>
        <topology evidence="1">Multi-pass membrane protein</topology>
    </subcellularLocation>
</comment>
<dbReference type="Pfam" id="PF14802">
    <property type="entry name" value="TMEM192"/>
    <property type="match status" value="1"/>
</dbReference>
<keyword evidence="6 7" id="KW-0472">Membrane</keyword>
<gene>
    <name evidence="8" type="primary">TMEM192</name>
    <name evidence="8" type="synonym">tmem192</name>
</gene>
<dbReference type="OrthoDB" id="6277625at2759"/>
<dbReference type="KEGG" id="sfm:108924531"/>
<organism evidence="8 9">
    <name type="scientific">Scleropages formosus</name>
    <name type="common">Asian bonytongue</name>
    <name type="synonym">Osteoglossum formosum</name>
    <dbReference type="NCBI Taxonomy" id="113540"/>
    <lineage>
        <taxon>Eukaryota</taxon>
        <taxon>Metazoa</taxon>
        <taxon>Chordata</taxon>
        <taxon>Craniata</taxon>
        <taxon>Vertebrata</taxon>
        <taxon>Euteleostomi</taxon>
        <taxon>Actinopterygii</taxon>
        <taxon>Neopterygii</taxon>
        <taxon>Teleostei</taxon>
        <taxon>Osteoglossocephala</taxon>
        <taxon>Osteoglossomorpha</taxon>
        <taxon>Osteoglossiformes</taxon>
        <taxon>Osteoglossidae</taxon>
        <taxon>Scleropages</taxon>
    </lineage>
</organism>
<evidence type="ECO:0000256" key="5">
    <source>
        <dbReference type="ARBA" id="ARBA00022989"/>
    </source>
</evidence>
<evidence type="ECO:0000256" key="3">
    <source>
        <dbReference type="ARBA" id="ARBA00014635"/>
    </source>
</evidence>